<dbReference type="VEuPathDB" id="FungiDB:H310_12859"/>
<protein>
    <submittedName>
        <fullName evidence="3">Uncharacterized protein</fullName>
    </submittedName>
</protein>
<evidence type="ECO:0000256" key="1">
    <source>
        <dbReference type="SAM" id="MobiDB-lite"/>
    </source>
</evidence>
<keyword evidence="2" id="KW-1133">Transmembrane helix</keyword>
<reference evidence="3 4" key="1">
    <citation type="submission" date="2018-08" db="EMBL/GenBank/DDBJ databases">
        <title>Aphanomyces genome sequencing and annotation.</title>
        <authorList>
            <person name="Minardi D."/>
            <person name="Oidtmann B."/>
            <person name="Van Der Giezen M."/>
            <person name="Studholme D.J."/>
        </authorList>
    </citation>
    <scope>NUCLEOTIDE SEQUENCE [LARGE SCALE GENOMIC DNA]</scope>
    <source>
        <strain evidence="3 4">NJM0002</strain>
    </source>
</reference>
<evidence type="ECO:0000313" key="3">
    <source>
        <dbReference type="EMBL" id="RHY21137.1"/>
    </source>
</evidence>
<keyword evidence="2" id="KW-0812">Transmembrane</keyword>
<dbReference type="Proteomes" id="UP000285060">
    <property type="component" value="Unassembled WGS sequence"/>
</dbReference>
<feature type="region of interest" description="Disordered" evidence="1">
    <location>
        <begin position="201"/>
        <end position="229"/>
    </location>
</feature>
<evidence type="ECO:0000256" key="2">
    <source>
        <dbReference type="SAM" id="Phobius"/>
    </source>
</evidence>
<comment type="caution">
    <text evidence="3">The sequence shown here is derived from an EMBL/GenBank/DDBJ whole genome shotgun (WGS) entry which is preliminary data.</text>
</comment>
<organism evidence="3 4">
    <name type="scientific">Aphanomyces invadans</name>
    <dbReference type="NCBI Taxonomy" id="157072"/>
    <lineage>
        <taxon>Eukaryota</taxon>
        <taxon>Sar</taxon>
        <taxon>Stramenopiles</taxon>
        <taxon>Oomycota</taxon>
        <taxon>Saprolegniomycetes</taxon>
        <taxon>Saprolegniales</taxon>
        <taxon>Verrucalvaceae</taxon>
        <taxon>Aphanomyces</taxon>
    </lineage>
</organism>
<evidence type="ECO:0000313" key="4">
    <source>
        <dbReference type="Proteomes" id="UP000285060"/>
    </source>
</evidence>
<feature type="transmembrane region" description="Helical" evidence="2">
    <location>
        <begin position="78"/>
        <end position="101"/>
    </location>
</feature>
<keyword evidence="2" id="KW-0472">Membrane</keyword>
<sequence>TPTKPPSRKPMAWGKFLRSMVRRGPFDPRHYLVHPSRANGKHSYQCRPSNTSSTASHIWGPPLPNAAKVDTQLDTHLFALYFLVTETLATFLWLSIAAHCLRGTRVPFLSLPMRFVVGCLYCVVKLALLEYAFHASLYFHISFMVAIIYLVLSTLAWGWHRGPLWFLYYMNPPRLFQPFSIHGCIQHIVYLVFQCIASPTTTTARPPPTPRPSQHTASSPSRSGTPSSAVSTPLNVHMMGHFLHVPLRLDIWNSTLTEHWRQAILYYGDDCRHRRLSPDMSATEARLLVAMDANGLLLHFYLTVRPLFVDPVQTSDGGAAVTVLELVLRYHNHSSSTRSTTHMQFQKLPYVYYATNPISSARLTRMQRTAVVHLLQRLNVNPAIGCDHISPVRPHRRWKCSHAIPLRMLQCSNFLTLPLTKAASRPRRSSHHAMSSADLESILG</sequence>
<feature type="compositionally biased region" description="Low complexity" evidence="1">
    <location>
        <begin position="212"/>
        <end position="229"/>
    </location>
</feature>
<keyword evidence="4" id="KW-1185">Reference proteome</keyword>
<dbReference type="EMBL" id="QUSY01002460">
    <property type="protein sequence ID" value="RHY21137.1"/>
    <property type="molecule type" value="Genomic_DNA"/>
</dbReference>
<feature type="non-terminal residue" evidence="3">
    <location>
        <position position="1"/>
    </location>
</feature>
<proteinExistence type="predicted"/>
<accession>A0A3R7CTJ4</accession>
<feature type="transmembrane region" description="Helical" evidence="2">
    <location>
        <begin position="113"/>
        <end position="133"/>
    </location>
</feature>
<name>A0A3R7CTJ4_9STRA</name>
<gene>
    <name evidence="3" type="ORF">DYB32_009881</name>
</gene>
<feature type="region of interest" description="Disordered" evidence="1">
    <location>
        <begin position="425"/>
        <end position="444"/>
    </location>
</feature>
<dbReference type="AlphaFoldDB" id="A0A3R7CTJ4"/>
<feature type="transmembrane region" description="Helical" evidence="2">
    <location>
        <begin position="139"/>
        <end position="159"/>
    </location>
</feature>